<feature type="transmembrane region" description="Helical" evidence="8">
    <location>
        <begin position="62"/>
        <end position="79"/>
    </location>
</feature>
<feature type="transmembrane region" description="Helical" evidence="8">
    <location>
        <begin position="243"/>
        <end position="268"/>
    </location>
</feature>
<reference evidence="9 10" key="1">
    <citation type="submission" date="2019-09" db="EMBL/GenBank/DDBJ databases">
        <title>Draft genome sequence of Bacillus sp. JC-7.</title>
        <authorList>
            <person name="Tanaka N."/>
            <person name="Shiwa Y."/>
            <person name="Fujita N."/>
            <person name="Tanasupawat S."/>
        </authorList>
    </citation>
    <scope>NUCLEOTIDE SEQUENCE [LARGE SCALE GENOMIC DNA]</scope>
    <source>
        <strain evidence="9 10">JC-7</strain>
    </source>
</reference>
<feature type="transmembrane region" description="Helical" evidence="8">
    <location>
        <begin position="7"/>
        <end position="31"/>
    </location>
</feature>
<name>A0A5J4J6U4_9BACI</name>
<dbReference type="Gene3D" id="1.10.3470.10">
    <property type="entry name" value="ABC transporter involved in vitamin B12 uptake, BtuC"/>
    <property type="match status" value="1"/>
</dbReference>
<proteinExistence type="inferred from homology"/>
<feature type="transmembrane region" description="Helical" evidence="8">
    <location>
        <begin position="195"/>
        <end position="214"/>
    </location>
</feature>
<dbReference type="RefSeq" id="WP_253693467.1">
    <property type="nucleotide sequence ID" value="NZ_BKZQ01000024.1"/>
</dbReference>
<gene>
    <name evidence="9" type="ORF">BpJC7_19450</name>
</gene>
<keyword evidence="5 8" id="KW-0812">Transmembrane</keyword>
<keyword evidence="3" id="KW-0813">Transport</keyword>
<evidence type="ECO:0000256" key="2">
    <source>
        <dbReference type="ARBA" id="ARBA00007935"/>
    </source>
</evidence>
<dbReference type="GO" id="GO:0033214">
    <property type="term" value="P:siderophore-iron import into cell"/>
    <property type="evidence" value="ECO:0007669"/>
    <property type="project" value="TreeGrafter"/>
</dbReference>
<protein>
    <submittedName>
        <fullName evidence="9">Iron ABC transporter permease</fullName>
    </submittedName>
</protein>
<dbReference type="Proteomes" id="UP000391919">
    <property type="component" value="Unassembled WGS sequence"/>
</dbReference>
<evidence type="ECO:0000256" key="6">
    <source>
        <dbReference type="ARBA" id="ARBA00022989"/>
    </source>
</evidence>
<dbReference type="AlphaFoldDB" id="A0A5J4J6U4"/>
<comment type="subcellular location">
    <subcellularLocation>
        <location evidence="1">Cell membrane</location>
        <topology evidence="1">Multi-pass membrane protein</topology>
    </subcellularLocation>
</comment>
<keyword evidence="6 8" id="KW-1133">Transmembrane helix</keyword>
<evidence type="ECO:0000313" key="9">
    <source>
        <dbReference type="EMBL" id="GER70642.1"/>
    </source>
</evidence>
<dbReference type="InterPro" id="IPR000522">
    <property type="entry name" value="ABC_transptr_permease_BtuC"/>
</dbReference>
<accession>A0A5J4J6U4</accession>
<keyword evidence="4" id="KW-1003">Cell membrane</keyword>
<feature type="transmembrane region" description="Helical" evidence="8">
    <location>
        <begin position="152"/>
        <end position="175"/>
    </location>
</feature>
<evidence type="ECO:0000256" key="7">
    <source>
        <dbReference type="ARBA" id="ARBA00023136"/>
    </source>
</evidence>
<keyword evidence="7 8" id="KW-0472">Membrane</keyword>
<feature type="transmembrane region" description="Helical" evidence="8">
    <location>
        <begin position="310"/>
        <end position="330"/>
    </location>
</feature>
<feature type="transmembrane region" description="Helical" evidence="8">
    <location>
        <begin position="117"/>
        <end position="140"/>
    </location>
</feature>
<dbReference type="PANTHER" id="PTHR30472">
    <property type="entry name" value="FERRIC ENTEROBACTIN TRANSPORT SYSTEM PERMEASE PROTEIN"/>
    <property type="match status" value="1"/>
</dbReference>
<dbReference type="EMBL" id="BKZQ01000024">
    <property type="protein sequence ID" value="GER70642.1"/>
    <property type="molecule type" value="Genomic_DNA"/>
</dbReference>
<organism evidence="9 10">
    <name type="scientific">Weizmannia acidilactici</name>
    <dbReference type="NCBI Taxonomy" id="2607726"/>
    <lineage>
        <taxon>Bacteria</taxon>
        <taxon>Bacillati</taxon>
        <taxon>Bacillota</taxon>
        <taxon>Bacilli</taxon>
        <taxon>Bacillales</taxon>
        <taxon>Bacillaceae</taxon>
        <taxon>Heyndrickxia</taxon>
    </lineage>
</organism>
<dbReference type="Pfam" id="PF01032">
    <property type="entry name" value="FecCD"/>
    <property type="match status" value="1"/>
</dbReference>
<evidence type="ECO:0000256" key="3">
    <source>
        <dbReference type="ARBA" id="ARBA00022448"/>
    </source>
</evidence>
<dbReference type="PANTHER" id="PTHR30472:SF69">
    <property type="entry name" value="HEME-IRON TRANSPORT SYSTEM PERMEASE PROTEIN ISDF-RELATED"/>
    <property type="match status" value="1"/>
</dbReference>
<dbReference type="GO" id="GO:0005886">
    <property type="term" value="C:plasma membrane"/>
    <property type="evidence" value="ECO:0007669"/>
    <property type="project" value="UniProtKB-SubCell"/>
</dbReference>
<keyword evidence="10" id="KW-1185">Reference proteome</keyword>
<dbReference type="SUPFAM" id="SSF81345">
    <property type="entry name" value="ABC transporter involved in vitamin B12 uptake, BtuC"/>
    <property type="match status" value="1"/>
</dbReference>
<comment type="similarity">
    <text evidence="2">Belongs to the binding-protein-dependent transport system permease family. FecCD subfamily.</text>
</comment>
<evidence type="ECO:0000313" key="10">
    <source>
        <dbReference type="Proteomes" id="UP000391919"/>
    </source>
</evidence>
<evidence type="ECO:0000256" key="8">
    <source>
        <dbReference type="SAM" id="Phobius"/>
    </source>
</evidence>
<feature type="transmembrane region" description="Helical" evidence="8">
    <location>
        <begin position="91"/>
        <end position="111"/>
    </location>
</feature>
<evidence type="ECO:0000256" key="5">
    <source>
        <dbReference type="ARBA" id="ARBA00022692"/>
    </source>
</evidence>
<dbReference type="GO" id="GO:0022857">
    <property type="term" value="F:transmembrane transporter activity"/>
    <property type="evidence" value="ECO:0007669"/>
    <property type="project" value="InterPro"/>
</dbReference>
<feature type="transmembrane region" description="Helical" evidence="8">
    <location>
        <begin position="280"/>
        <end position="298"/>
    </location>
</feature>
<dbReference type="CDD" id="cd06550">
    <property type="entry name" value="TM_ABC_iron-siderophores_like"/>
    <property type="match status" value="1"/>
</dbReference>
<comment type="caution">
    <text evidence="9">The sequence shown here is derived from an EMBL/GenBank/DDBJ whole genome shotgun (WGS) entry which is preliminary data.</text>
</comment>
<sequence length="332" mass="35228">MKKRWEFYFAFSGAALLLAAVFIAGMASGYISLSPGRLLATLAGRGTDAENLILYEFRLPRMLVAFFAGIGFAVSGAVLQSMTHNPLADPGILGINSGAGLMVAVFISFFTSEPSSFLYILPVFALLGGIAAAVLIYVLSFKKGERIQPERMVLTGAGLSSAFSGAMIALASHFNRDQYDFIARWLAGTIWGDDWAFVLALLPWIAVLVPVVFFRSNTLDVLSLHEHAAVGLGVHIGRENLLLGFTAAALASVSVSVTGGIGFIGLMAPHIAKRLVGPRHRFFLPVATLLGAVLLLGADTIGRVILDPSGIPAGIVVTVIGAPYFLYLMVKN</sequence>
<dbReference type="FunFam" id="1.10.3470.10:FF:000001">
    <property type="entry name" value="Vitamin B12 ABC transporter permease BtuC"/>
    <property type="match status" value="1"/>
</dbReference>
<dbReference type="InterPro" id="IPR037294">
    <property type="entry name" value="ABC_BtuC-like"/>
</dbReference>
<evidence type="ECO:0000256" key="1">
    <source>
        <dbReference type="ARBA" id="ARBA00004651"/>
    </source>
</evidence>
<evidence type="ECO:0000256" key="4">
    <source>
        <dbReference type="ARBA" id="ARBA00022475"/>
    </source>
</evidence>